<evidence type="ECO:0000313" key="2">
    <source>
        <dbReference type="EMBL" id="VDP88345.1"/>
    </source>
</evidence>
<dbReference type="AlphaFoldDB" id="A0A3P8IHX5"/>
<reference evidence="2 3" key="1">
    <citation type="submission" date="2018-11" db="EMBL/GenBank/DDBJ databases">
        <authorList>
            <consortium name="Pathogen Informatics"/>
        </authorList>
    </citation>
    <scope>NUCLEOTIDE SEQUENCE [LARGE SCALE GENOMIC DNA]</scope>
    <source>
        <strain>Denwood</strain>
        <strain evidence="3">Zambia</strain>
    </source>
</reference>
<sequence length="86" mass="9827">MFFLHFLPRLSWSNCPKNNSTHNNTSSNDQSVISKNNPRPTYLIPLSSLKSNYDSTTNGNWKIRLTQPIHHHDSGVSDGENIDFKL</sequence>
<accession>A0A3P8IHX5</accession>
<feature type="compositionally biased region" description="Low complexity" evidence="1">
    <location>
        <begin position="18"/>
        <end position="28"/>
    </location>
</feature>
<proteinExistence type="predicted"/>
<organism evidence="2 3">
    <name type="scientific">Schistosoma mattheei</name>
    <dbReference type="NCBI Taxonomy" id="31246"/>
    <lineage>
        <taxon>Eukaryota</taxon>
        <taxon>Metazoa</taxon>
        <taxon>Spiralia</taxon>
        <taxon>Lophotrochozoa</taxon>
        <taxon>Platyhelminthes</taxon>
        <taxon>Trematoda</taxon>
        <taxon>Digenea</taxon>
        <taxon>Strigeidida</taxon>
        <taxon>Schistosomatoidea</taxon>
        <taxon>Schistosomatidae</taxon>
        <taxon>Schistosoma</taxon>
    </lineage>
</organism>
<evidence type="ECO:0000256" key="1">
    <source>
        <dbReference type="SAM" id="MobiDB-lite"/>
    </source>
</evidence>
<dbReference type="Proteomes" id="UP000269396">
    <property type="component" value="Unassembled WGS sequence"/>
</dbReference>
<name>A0A3P8IHX5_9TREM</name>
<feature type="compositionally biased region" description="Polar residues" evidence="1">
    <location>
        <begin position="29"/>
        <end position="39"/>
    </location>
</feature>
<protein>
    <submittedName>
        <fullName evidence="2">Uncharacterized protein</fullName>
    </submittedName>
</protein>
<keyword evidence="3" id="KW-1185">Reference proteome</keyword>
<gene>
    <name evidence="2" type="ORF">SMTD_LOCUS22743</name>
</gene>
<evidence type="ECO:0000313" key="3">
    <source>
        <dbReference type="Proteomes" id="UP000269396"/>
    </source>
</evidence>
<dbReference type="EMBL" id="UZAL01053957">
    <property type="protein sequence ID" value="VDP88345.1"/>
    <property type="molecule type" value="Genomic_DNA"/>
</dbReference>
<feature type="region of interest" description="Disordered" evidence="1">
    <location>
        <begin position="16"/>
        <end position="39"/>
    </location>
</feature>